<organism evidence="1 2">
    <name type="scientific">Paenibacillus elgii</name>
    <dbReference type="NCBI Taxonomy" id="189691"/>
    <lineage>
        <taxon>Bacteria</taxon>
        <taxon>Bacillati</taxon>
        <taxon>Bacillota</taxon>
        <taxon>Bacilli</taxon>
        <taxon>Bacillales</taxon>
        <taxon>Paenibacillaceae</taxon>
        <taxon>Paenibacillus</taxon>
    </lineage>
</organism>
<accession>A0A163YB18</accession>
<evidence type="ECO:0000313" key="1">
    <source>
        <dbReference type="EMBL" id="KZE79148.1"/>
    </source>
</evidence>
<dbReference type="STRING" id="1007103.GCA_000213315_06830"/>
<keyword evidence="2" id="KW-1185">Reference proteome</keyword>
<dbReference type="eggNOG" id="ENOG5032CZ4">
    <property type="taxonomic scope" value="Bacteria"/>
</dbReference>
<comment type="caution">
    <text evidence="1">The sequence shown here is derived from an EMBL/GenBank/DDBJ whole genome shotgun (WGS) entry which is preliminary data.</text>
</comment>
<sequence length="196" mass="22527">MLIDRYLPVYHYHEKHSIDVRAPKDAVYRAIREVKYGDIPVLRLLFGIRMLPAWLAGKVKTGASDGDDPFIKRMMRYGFMLLEEAEGQELLVGVVGPFWRPIRNEPIRLDSAQAFINCDSPRHAKAVMNFQVREQSSGTMTVMTETRILAQDRSVRLKFGLYWLLIYPGSALIRRGLLRAIKTNAEKERVVYGSQT</sequence>
<dbReference type="OrthoDB" id="5464833at2"/>
<dbReference type="AlphaFoldDB" id="A0A163YB18"/>
<name>A0A163YB18_9BACL</name>
<dbReference type="EMBL" id="LQRA01000052">
    <property type="protein sequence ID" value="KZE79148.1"/>
    <property type="molecule type" value="Genomic_DNA"/>
</dbReference>
<evidence type="ECO:0000313" key="2">
    <source>
        <dbReference type="Proteomes" id="UP000076563"/>
    </source>
</evidence>
<protein>
    <recommendedName>
        <fullName evidence="3">DUF2867 domain-containing protein</fullName>
    </recommendedName>
</protein>
<reference evidence="2" key="1">
    <citation type="submission" date="2016-01" db="EMBL/GenBank/DDBJ databases">
        <title>Draft genome of Chromobacterium sp. F49.</title>
        <authorList>
            <person name="Hong K.W."/>
        </authorList>
    </citation>
    <scope>NUCLEOTIDE SEQUENCE [LARGE SCALE GENOMIC DNA]</scope>
    <source>
        <strain evidence="2">M63</strain>
    </source>
</reference>
<gene>
    <name evidence="1" type="ORF">AV654_16850</name>
</gene>
<dbReference type="RefSeq" id="WP_063181698.1">
    <property type="nucleotide sequence ID" value="NZ_JAAIVH010000001.1"/>
</dbReference>
<evidence type="ECO:0008006" key="3">
    <source>
        <dbReference type="Google" id="ProtNLM"/>
    </source>
</evidence>
<dbReference type="Proteomes" id="UP000076563">
    <property type="component" value="Unassembled WGS sequence"/>
</dbReference>
<proteinExistence type="predicted"/>